<gene>
    <name evidence="2" type="ORF">BVH74_16335</name>
</gene>
<dbReference type="InterPro" id="IPR000073">
    <property type="entry name" value="AB_hydrolase_1"/>
</dbReference>
<dbReference type="EMBL" id="CP020100">
    <property type="protein sequence ID" value="AQZ96223.1"/>
    <property type="molecule type" value="Genomic_DNA"/>
</dbReference>
<evidence type="ECO:0000313" key="3">
    <source>
        <dbReference type="Proteomes" id="UP000243488"/>
    </source>
</evidence>
<dbReference type="PRINTS" id="PR00412">
    <property type="entry name" value="EPOXHYDRLASE"/>
</dbReference>
<reference evidence="2 3" key="1">
    <citation type="submission" date="2017-03" db="EMBL/GenBank/DDBJ databases">
        <title>Complete genome sequence of the novel DNRA strain Pseudomonas sp. S-6-2 isolated from Chinese polluted river sediment. Journal of Biotechnology.</title>
        <authorList>
            <person name="Li J."/>
            <person name="Xiang F."/>
            <person name="Wang L."/>
            <person name="Xi L."/>
            <person name="Liu J."/>
        </authorList>
    </citation>
    <scope>NUCLEOTIDE SEQUENCE [LARGE SCALE GENOMIC DNA]</scope>
    <source>
        <strain evidence="2 3">S-6-2</strain>
    </source>
</reference>
<evidence type="ECO:0000259" key="1">
    <source>
        <dbReference type="Pfam" id="PF00561"/>
    </source>
</evidence>
<protein>
    <submittedName>
        <fullName evidence="2">2-hydroxy-6-oxo-6-phenylhexa-2,4-dienoate hydrolase</fullName>
    </submittedName>
</protein>
<feature type="domain" description="AB hydrolase-1" evidence="1">
    <location>
        <begin position="31"/>
        <end position="269"/>
    </location>
</feature>
<evidence type="ECO:0000313" key="2">
    <source>
        <dbReference type="EMBL" id="AQZ96223.1"/>
    </source>
</evidence>
<dbReference type="RefSeq" id="WP_080051131.1">
    <property type="nucleotide sequence ID" value="NZ_CP020100.1"/>
</dbReference>
<dbReference type="PANTHER" id="PTHR43689:SF8">
    <property type="entry name" value="ALPHA_BETA-HYDROLASES SUPERFAMILY PROTEIN"/>
    <property type="match status" value="1"/>
</dbReference>
<keyword evidence="2" id="KW-0378">Hydrolase</keyword>
<keyword evidence="3" id="KW-1185">Reference proteome</keyword>
<dbReference type="STRING" id="1931241.BVH74_16335"/>
<dbReference type="InterPro" id="IPR029058">
    <property type="entry name" value="AB_hydrolase_fold"/>
</dbReference>
<dbReference type="PANTHER" id="PTHR43689">
    <property type="entry name" value="HYDROLASE"/>
    <property type="match status" value="1"/>
</dbReference>
<dbReference type="AlphaFoldDB" id="A0A1V0B8G3"/>
<accession>A0A1V0B8G3</accession>
<sequence length="282" mass="31754">MSQYTQENTSKFVQTKEWKLHYNEAGSGDEVVIMLHGSGAGATGWANFHRNVDAFVEAGYRVILPDYPGWGKSDSIVTGEPRFDVNGRATLQLMDALDIDKAHLVGNSMGGGSALALTTRHPERVGKLILMGAGGVGKTSIFTPLPMEGIKLLFDVYKNPSIESLRRMLDVFVYDPSALTDELIELRYKAMMENAHHLPNFLKSVEMSQFNLGDYTNELPKIPNKTLITWGRDDRFVPIDWSLKFLNMIPNSTLHVFSQCGHWAQWEHAEPFNRLVIDFIKH</sequence>
<dbReference type="Pfam" id="PF00561">
    <property type="entry name" value="Abhydrolase_1"/>
    <property type="match status" value="1"/>
</dbReference>
<dbReference type="Gene3D" id="3.40.50.1820">
    <property type="entry name" value="alpha/beta hydrolase"/>
    <property type="match status" value="1"/>
</dbReference>
<dbReference type="Proteomes" id="UP000243488">
    <property type="component" value="Chromosome"/>
</dbReference>
<dbReference type="InterPro" id="IPR000639">
    <property type="entry name" value="Epox_hydrolase-like"/>
</dbReference>
<dbReference type="SUPFAM" id="SSF53474">
    <property type="entry name" value="alpha/beta-Hydrolases"/>
    <property type="match status" value="1"/>
</dbReference>
<organism evidence="2 3">
    <name type="scientific">Halopseudomonas phragmitis</name>
    <dbReference type="NCBI Taxonomy" id="1931241"/>
    <lineage>
        <taxon>Bacteria</taxon>
        <taxon>Pseudomonadati</taxon>
        <taxon>Pseudomonadota</taxon>
        <taxon>Gammaproteobacteria</taxon>
        <taxon>Pseudomonadales</taxon>
        <taxon>Pseudomonadaceae</taxon>
        <taxon>Halopseudomonas</taxon>
    </lineage>
</organism>
<name>A0A1V0B8G3_9GAMM</name>
<dbReference type="PRINTS" id="PR00111">
    <property type="entry name" value="ABHYDROLASE"/>
</dbReference>
<dbReference type="KEGG" id="ppha:BVH74_16335"/>
<proteinExistence type="predicted"/>
<dbReference type="GO" id="GO:0016787">
    <property type="term" value="F:hydrolase activity"/>
    <property type="evidence" value="ECO:0007669"/>
    <property type="project" value="UniProtKB-KW"/>
</dbReference>